<evidence type="ECO:0000313" key="15">
    <source>
        <dbReference type="Proteomes" id="UP000440732"/>
    </source>
</evidence>
<evidence type="ECO:0000313" key="4">
    <source>
        <dbReference type="EMBL" id="KAE9135394.1"/>
    </source>
</evidence>
<evidence type="ECO:0000313" key="17">
    <source>
        <dbReference type="Proteomes" id="UP000460718"/>
    </source>
</evidence>
<evidence type="ECO:0000313" key="6">
    <source>
        <dbReference type="EMBL" id="KAE9232452.1"/>
    </source>
</evidence>
<gene>
    <name evidence="9" type="ORF">PF001_g2383</name>
    <name evidence="8" type="ORF">PF002_g2610</name>
    <name evidence="7" type="ORF">PF004_g2052</name>
    <name evidence="6" type="ORF">PF005_g2746</name>
    <name evidence="5" type="ORF">PF006_g2303</name>
    <name evidence="4" type="ORF">PF007_g2574</name>
    <name evidence="10" type="ORF">PF008_g1933</name>
    <name evidence="1" type="ORF">PF009_g2746</name>
    <name evidence="3" type="ORF">PF010_g2184</name>
    <name evidence="2" type="ORF">PF011_g2144</name>
</gene>
<dbReference type="AlphaFoldDB" id="A0A6A3TFF9"/>
<dbReference type="EMBL" id="QXGE01000066">
    <property type="protein sequence ID" value="KAE9326569.1"/>
    <property type="molecule type" value="Genomic_DNA"/>
</dbReference>
<dbReference type="Proteomes" id="UP000433483">
    <property type="component" value="Unassembled WGS sequence"/>
</dbReference>
<evidence type="ECO:0000313" key="10">
    <source>
        <dbReference type="EMBL" id="KAE9360104.1"/>
    </source>
</evidence>
<dbReference type="EMBL" id="QXGB01000076">
    <property type="protein sequence ID" value="KAE9232452.1"/>
    <property type="molecule type" value="Genomic_DNA"/>
</dbReference>
<dbReference type="Proteomes" id="UP000429523">
    <property type="component" value="Unassembled WGS sequence"/>
</dbReference>
<evidence type="ECO:0000313" key="5">
    <source>
        <dbReference type="EMBL" id="KAE9153598.1"/>
    </source>
</evidence>
<dbReference type="Proteomes" id="UP000441208">
    <property type="component" value="Unassembled WGS sequence"/>
</dbReference>
<dbReference type="EMBL" id="QXGD01000069">
    <property type="protein sequence ID" value="KAE9254928.1"/>
    <property type="molecule type" value="Genomic_DNA"/>
</dbReference>
<dbReference type="EMBL" id="QXFY01000051">
    <property type="protein sequence ID" value="KAE9360104.1"/>
    <property type="molecule type" value="Genomic_DNA"/>
</dbReference>
<sequence>MSAISVVIGAAALSSGLAGRIFVCKFNSVLKVDTSALNDLTSSVSDFTSPVRSRTCCCNTT</sequence>
<keyword evidence="12" id="KW-1185">Reference proteome</keyword>
<dbReference type="EMBL" id="QXFX01000058">
    <property type="protein sequence ID" value="KAE9135164.1"/>
    <property type="molecule type" value="Genomic_DNA"/>
</dbReference>
<evidence type="ECO:0000313" key="12">
    <source>
        <dbReference type="Proteomes" id="UP000433483"/>
    </source>
</evidence>
<evidence type="ECO:0000313" key="13">
    <source>
        <dbReference type="Proteomes" id="UP000437068"/>
    </source>
</evidence>
<evidence type="ECO:0000313" key="18">
    <source>
        <dbReference type="Proteomes" id="UP000476176"/>
    </source>
</evidence>
<dbReference type="Proteomes" id="UP000486351">
    <property type="component" value="Unassembled WGS sequence"/>
</dbReference>
<evidence type="ECO:0000313" key="8">
    <source>
        <dbReference type="EMBL" id="KAE9254928.1"/>
    </source>
</evidence>
<comment type="caution">
    <text evidence="4">The sequence shown here is derived from an EMBL/GenBank/DDBJ whole genome shotgun (WGS) entry which is preliminary data.</text>
</comment>
<protein>
    <submittedName>
        <fullName evidence="4">Uncharacterized protein</fullName>
    </submittedName>
</protein>
<accession>A0A6A3TFF9</accession>
<dbReference type="EMBL" id="QXGA01000064">
    <property type="protein sequence ID" value="KAE9153598.1"/>
    <property type="molecule type" value="Genomic_DNA"/>
</dbReference>
<evidence type="ECO:0000313" key="20">
    <source>
        <dbReference type="Proteomes" id="UP000488956"/>
    </source>
</evidence>
<dbReference type="Proteomes" id="UP000476176">
    <property type="component" value="Unassembled WGS sequence"/>
</dbReference>
<evidence type="ECO:0000313" key="19">
    <source>
        <dbReference type="Proteomes" id="UP000486351"/>
    </source>
</evidence>
<dbReference type="Proteomes" id="UP000440367">
    <property type="component" value="Unassembled WGS sequence"/>
</dbReference>
<dbReference type="EMBL" id="QXGC01000055">
    <property type="protein sequence ID" value="KAE9252316.1"/>
    <property type="molecule type" value="Genomic_DNA"/>
</dbReference>
<evidence type="ECO:0000313" key="14">
    <source>
        <dbReference type="Proteomes" id="UP000440367"/>
    </source>
</evidence>
<dbReference type="Proteomes" id="UP000440732">
    <property type="component" value="Unassembled WGS sequence"/>
</dbReference>
<organism evidence="4 16">
    <name type="scientific">Phytophthora fragariae</name>
    <dbReference type="NCBI Taxonomy" id="53985"/>
    <lineage>
        <taxon>Eukaryota</taxon>
        <taxon>Sar</taxon>
        <taxon>Stramenopiles</taxon>
        <taxon>Oomycota</taxon>
        <taxon>Peronosporomycetes</taxon>
        <taxon>Peronosporales</taxon>
        <taxon>Peronosporaceae</taxon>
        <taxon>Phytophthora</taxon>
    </lineage>
</organism>
<evidence type="ECO:0000313" key="2">
    <source>
        <dbReference type="EMBL" id="KAE9027255.1"/>
    </source>
</evidence>
<evidence type="ECO:0000313" key="11">
    <source>
        <dbReference type="Proteomes" id="UP000429523"/>
    </source>
</evidence>
<evidence type="ECO:0000313" key="9">
    <source>
        <dbReference type="EMBL" id="KAE9326569.1"/>
    </source>
</evidence>
<dbReference type="EMBL" id="QXFZ01000070">
    <property type="protein sequence ID" value="KAE9135394.1"/>
    <property type="molecule type" value="Genomic_DNA"/>
</dbReference>
<dbReference type="Proteomes" id="UP000460718">
    <property type="component" value="Unassembled WGS sequence"/>
</dbReference>
<evidence type="ECO:0000313" key="7">
    <source>
        <dbReference type="EMBL" id="KAE9252316.1"/>
    </source>
</evidence>
<proteinExistence type="predicted"/>
<name>A0A6A3TFF9_9STRA</name>
<dbReference type="EMBL" id="QXFW01000063">
    <property type="protein sequence ID" value="KAE9027255.1"/>
    <property type="molecule type" value="Genomic_DNA"/>
</dbReference>
<dbReference type="EMBL" id="QXGF01000074">
    <property type="protein sequence ID" value="KAE8947679.1"/>
    <property type="molecule type" value="Genomic_DNA"/>
</dbReference>
<evidence type="ECO:0000313" key="16">
    <source>
        <dbReference type="Proteomes" id="UP000441208"/>
    </source>
</evidence>
<reference evidence="11 12" key="1">
    <citation type="submission" date="2018-08" db="EMBL/GenBank/DDBJ databases">
        <title>Genomic investigation of the strawberry pathogen Phytophthora fragariae indicates pathogenicity is determined by transcriptional variation in three key races.</title>
        <authorList>
            <person name="Adams T.M."/>
            <person name="Armitage A.D."/>
            <person name="Sobczyk M.K."/>
            <person name="Bates H.J."/>
            <person name="Dunwell J.M."/>
            <person name="Nellist C.F."/>
            <person name="Harrison R.J."/>
        </authorList>
    </citation>
    <scope>NUCLEOTIDE SEQUENCE [LARGE SCALE GENOMIC DNA]</scope>
    <source>
        <strain evidence="9 13">A4</strain>
        <strain evidence="8 14">BC-1</strain>
        <strain evidence="7 18">BC-23</strain>
        <strain evidence="6 12">NOV-27</strain>
        <strain evidence="5 15">NOV-5</strain>
        <strain evidence="4 16">NOV-71</strain>
        <strain evidence="10 19">NOV-77</strain>
        <strain evidence="1 11">NOV-9</strain>
        <strain evidence="3 20">ONT-3</strain>
        <strain evidence="2 17">SCRP245</strain>
    </source>
</reference>
<dbReference type="Proteomes" id="UP000437068">
    <property type="component" value="Unassembled WGS sequence"/>
</dbReference>
<dbReference type="Proteomes" id="UP000488956">
    <property type="component" value="Unassembled WGS sequence"/>
</dbReference>
<evidence type="ECO:0000313" key="1">
    <source>
        <dbReference type="EMBL" id="KAE8947679.1"/>
    </source>
</evidence>
<evidence type="ECO:0000313" key="3">
    <source>
        <dbReference type="EMBL" id="KAE9135164.1"/>
    </source>
</evidence>